<proteinExistence type="predicted"/>
<keyword evidence="2" id="KW-1185">Reference proteome</keyword>
<evidence type="ECO:0000313" key="1">
    <source>
        <dbReference type="EMBL" id="ELR02556.1"/>
    </source>
</evidence>
<name>L8FS72_PSED2</name>
<dbReference type="InParanoid" id="L8FS72"/>
<dbReference type="EMBL" id="GL573180">
    <property type="protein sequence ID" value="ELR02556.1"/>
    <property type="molecule type" value="Genomic_DNA"/>
</dbReference>
<reference evidence="2" key="1">
    <citation type="submission" date="2010-09" db="EMBL/GenBank/DDBJ databases">
        <title>The genome sequence of Geomyces destructans 20631-21.</title>
        <authorList>
            <consortium name="The Broad Institute Genome Sequencing Platform"/>
            <person name="Cuomo C.A."/>
            <person name="Blehert D.S."/>
            <person name="Lorch J.M."/>
            <person name="Young S.K."/>
            <person name="Zeng Q."/>
            <person name="Gargeya S."/>
            <person name="Fitzgerald M."/>
            <person name="Haas B."/>
            <person name="Abouelleil A."/>
            <person name="Alvarado L."/>
            <person name="Arachchi H.M."/>
            <person name="Berlin A."/>
            <person name="Brown A."/>
            <person name="Chapman S.B."/>
            <person name="Chen Z."/>
            <person name="Dunbar C."/>
            <person name="Freedman E."/>
            <person name="Gearin G."/>
            <person name="Gellesch M."/>
            <person name="Goldberg J."/>
            <person name="Griggs A."/>
            <person name="Gujja S."/>
            <person name="Heiman D."/>
            <person name="Howarth C."/>
            <person name="Larson L."/>
            <person name="Lui A."/>
            <person name="MacDonald P.J.P."/>
            <person name="Montmayeur A."/>
            <person name="Murphy C."/>
            <person name="Neiman D."/>
            <person name="Pearson M."/>
            <person name="Priest M."/>
            <person name="Roberts A."/>
            <person name="Saif S."/>
            <person name="Shea T."/>
            <person name="Shenoy N."/>
            <person name="Sisk P."/>
            <person name="Stolte C."/>
            <person name="Sykes S."/>
            <person name="Wortman J."/>
            <person name="Nusbaum C."/>
            <person name="Birren B."/>
        </authorList>
    </citation>
    <scope>NUCLEOTIDE SEQUENCE [LARGE SCALE GENOMIC DNA]</scope>
    <source>
        <strain evidence="2">ATCC MYA-4855 / 20631-21</strain>
    </source>
</reference>
<protein>
    <submittedName>
        <fullName evidence="1">Uncharacterized protein</fullName>
    </submittedName>
</protein>
<organism evidence="1 2">
    <name type="scientific">Pseudogymnoascus destructans (strain ATCC MYA-4855 / 20631-21)</name>
    <name type="common">Bat white-nose syndrome fungus</name>
    <name type="synonym">Geomyces destructans</name>
    <dbReference type="NCBI Taxonomy" id="658429"/>
    <lineage>
        <taxon>Eukaryota</taxon>
        <taxon>Fungi</taxon>
        <taxon>Dikarya</taxon>
        <taxon>Ascomycota</taxon>
        <taxon>Pezizomycotina</taxon>
        <taxon>Leotiomycetes</taxon>
        <taxon>Thelebolales</taxon>
        <taxon>Thelebolaceae</taxon>
        <taxon>Pseudogymnoascus</taxon>
    </lineage>
</organism>
<evidence type="ECO:0000313" key="2">
    <source>
        <dbReference type="Proteomes" id="UP000011064"/>
    </source>
</evidence>
<sequence>MFQIRLRHSDLCHIGSPRVADRYLFLRRGMKKCGCAGLCTLILTLFLGGRARMVSEGGVFGGDRVLFLGRGSRELFALSFWLVDLDPVPVSRRREIAAYFSWAGEGISTRSSYSMERSMPVPNSHVVEGLSYLSAIIHVIYNGISVCFDQVSE</sequence>
<dbReference type="AlphaFoldDB" id="L8FS72"/>
<dbReference type="VEuPathDB" id="FungiDB:GMDG_01081"/>
<gene>
    <name evidence="1" type="ORF">GMDG_01081</name>
</gene>
<accession>L8FS72</accession>
<dbReference type="Proteomes" id="UP000011064">
    <property type="component" value="Unassembled WGS sequence"/>
</dbReference>
<dbReference type="HOGENOM" id="CLU_1714091_0_0_1"/>